<dbReference type="Gene3D" id="2.150.10.10">
    <property type="entry name" value="Serralysin-like metalloprotease, C-terminal"/>
    <property type="match status" value="2"/>
</dbReference>
<comment type="caution">
    <text evidence="3">The sequence shown here is derived from an EMBL/GenBank/DDBJ whole genome shotgun (WGS) entry which is preliminary data.</text>
</comment>
<dbReference type="Proteomes" id="UP000528286">
    <property type="component" value="Unassembled WGS sequence"/>
</dbReference>
<evidence type="ECO:0000313" key="3">
    <source>
        <dbReference type="EMBL" id="MBB4066564.1"/>
    </source>
</evidence>
<dbReference type="GO" id="GO:0007156">
    <property type="term" value="P:homophilic cell adhesion via plasma membrane adhesion molecules"/>
    <property type="evidence" value="ECO:0007669"/>
    <property type="project" value="InterPro"/>
</dbReference>
<dbReference type="InterPro" id="IPR010221">
    <property type="entry name" value="VCBS_dom"/>
</dbReference>
<feature type="region of interest" description="Disordered" evidence="1">
    <location>
        <begin position="1"/>
        <end position="23"/>
    </location>
</feature>
<dbReference type="PROSITE" id="PS00330">
    <property type="entry name" value="HEMOLYSIN_CALCIUM"/>
    <property type="match status" value="3"/>
</dbReference>
<dbReference type="GO" id="GO:0016020">
    <property type="term" value="C:membrane"/>
    <property type="evidence" value="ECO:0007669"/>
    <property type="project" value="InterPro"/>
</dbReference>
<protein>
    <submittedName>
        <fullName evidence="3">T1SS-143 domain-containing protein</fullName>
    </submittedName>
</protein>
<dbReference type="EMBL" id="JACIEZ010000010">
    <property type="protein sequence ID" value="MBB4066564.1"/>
    <property type="molecule type" value="Genomic_DNA"/>
</dbReference>
<dbReference type="InterPro" id="IPR001343">
    <property type="entry name" value="Hemolysn_Ca-bd"/>
</dbReference>
<dbReference type="GO" id="GO:0005509">
    <property type="term" value="F:calcium ion binding"/>
    <property type="evidence" value="ECO:0007669"/>
    <property type="project" value="InterPro"/>
</dbReference>
<dbReference type="Gene3D" id="2.60.40.10">
    <property type="entry name" value="Immunoglobulins"/>
    <property type="match status" value="1"/>
</dbReference>
<dbReference type="InterPro" id="IPR013783">
    <property type="entry name" value="Ig-like_fold"/>
</dbReference>
<dbReference type="SUPFAM" id="SSF51120">
    <property type="entry name" value="beta-Roll"/>
    <property type="match status" value="1"/>
</dbReference>
<gene>
    <name evidence="3" type="ORF">GGR23_003781</name>
</gene>
<feature type="region of interest" description="Disordered" evidence="1">
    <location>
        <begin position="38"/>
        <end position="57"/>
    </location>
</feature>
<evidence type="ECO:0000256" key="1">
    <source>
        <dbReference type="SAM" id="MobiDB-lite"/>
    </source>
</evidence>
<reference evidence="3 4" key="1">
    <citation type="submission" date="2020-08" db="EMBL/GenBank/DDBJ databases">
        <title>Genomic Encyclopedia of Type Strains, Phase IV (KMG-IV): sequencing the most valuable type-strain genomes for metagenomic binning, comparative biology and taxonomic classification.</title>
        <authorList>
            <person name="Goeker M."/>
        </authorList>
    </citation>
    <scope>NUCLEOTIDE SEQUENCE [LARGE SCALE GENOMIC DNA]</scope>
    <source>
        <strain evidence="3 4">DSM 29853</strain>
    </source>
</reference>
<proteinExistence type="predicted"/>
<dbReference type="RefSeq" id="WP_183367828.1">
    <property type="nucleotide sequence ID" value="NZ_JACIEZ010000010.1"/>
</dbReference>
<dbReference type="InterPro" id="IPR011049">
    <property type="entry name" value="Serralysin-like_metalloprot_C"/>
</dbReference>
<dbReference type="PRINTS" id="PR00313">
    <property type="entry name" value="CABNDNGRPT"/>
</dbReference>
<dbReference type="InterPro" id="IPR018511">
    <property type="entry name" value="Hemolysin-typ_Ca-bd_CS"/>
</dbReference>
<dbReference type="Pfam" id="PF00353">
    <property type="entry name" value="HemolysinCabind"/>
    <property type="match status" value="2"/>
</dbReference>
<dbReference type="InterPro" id="IPR019960">
    <property type="entry name" value="T1SS_VCA0849"/>
</dbReference>
<organism evidence="3 4">
    <name type="scientific">Gellertiella hungarica</name>
    <dbReference type="NCBI Taxonomy" id="1572859"/>
    <lineage>
        <taxon>Bacteria</taxon>
        <taxon>Pseudomonadati</taxon>
        <taxon>Pseudomonadota</taxon>
        <taxon>Alphaproteobacteria</taxon>
        <taxon>Hyphomicrobiales</taxon>
        <taxon>Rhizobiaceae</taxon>
        <taxon>Gellertiella</taxon>
    </lineage>
</organism>
<dbReference type="PROSITE" id="PS50268">
    <property type="entry name" value="CADHERIN_2"/>
    <property type="match status" value="1"/>
</dbReference>
<feature type="domain" description="Cadherin" evidence="2">
    <location>
        <begin position="985"/>
        <end position="1095"/>
    </location>
</feature>
<name>A0A7W6NMF3_9HYPH</name>
<dbReference type="NCBIfam" id="TIGR01965">
    <property type="entry name" value="VCBS_repeat"/>
    <property type="match status" value="8"/>
</dbReference>
<evidence type="ECO:0000259" key="2">
    <source>
        <dbReference type="PROSITE" id="PS50268"/>
    </source>
</evidence>
<accession>A0A7W6NMF3</accession>
<evidence type="ECO:0000313" key="4">
    <source>
        <dbReference type="Proteomes" id="UP000528286"/>
    </source>
</evidence>
<dbReference type="NCBIfam" id="TIGR03661">
    <property type="entry name" value="T1SS_VCA0849"/>
    <property type="match status" value="1"/>
</dbReference>
<keyword evidence="4" id="KW-1185">Reference proteome</keyword>
<sequence length="1923" mass="195693">MLDRDIDIHNNAAASGEESRVEGNAPAGIEVAQANQNPVFTDPATGSAVPADQAPAATPDGTRFAADQSNTVTLPEGVSIDKIVIQGKDIILVQADGTRIIITDGAVKVPTFLIGQVEVPQQTLVAALQANGINVAAGPDGTVSVVSTQSSGGNLSDGNGDIGDAGGVIGLLGNTDLVFGGATEEEVIAGIDPNDAPVFTSAAGIGSVTEILDGAPGENSTALTATGELRFTDADLQDSHSVSAIAGGAGYLGSFTPVITDSATGDGSGAVRWTFSVDDADLDYLAAGQTLTQTYTVTVTDGSGAVATQTVTVTLVGTNDAPVIISGPGAGSVTELADNAEGETVATLTTSGLLSFADVDDLDTHTVSAAPVGEGYLGTFTPVLADDSTGDNAGSIGWTFSVSDGALDFLAAGETRTQTYTVTVTDNNGATSSQTVTITLVGTNDAPIITSGPGEGSVKEYSYRGEEEWGSEGEWEGPREAAPMIHSTTGTLDFTDVDDIDTHTVSVTPNGEGYIGSFQPIITNTATGDNNGQISWTYTVQDGALDYLGAGQTRTQTYTVTVTDNNGASSSQTVTITLIGSNDRPIITGGQTSGSITELTDTDKLENNFDHPASGTLSFIDVDDVDTHTVSYYSLGSDYLGTFSVTLTDDSTGDNAGTVAWNFSVPDSAIDYLAAGQTLTQYYGVMVNDGKGGLTSQLVAVTITGTNDAPIITTGPVTESVKEIADGTEGENVDDLATNGTLAFTDVDDIDTHTVTFTPAGEKYLGDFSVSIGDDSTTDNTGTINWTFSVADADVDYLAVGETLTQTYTVTVRDNNGATSTQTVTITIVGTNDKPVITSGPDAGSVTEIADGQTGETTADLTATGSLAFSDVDLTNTHTVTHALTSVTGAAAALGTFEPTITNVATGDGTGTIGWTFKVNDGAIDYLAAGEKVTQVYTITVTDSSGATSTQTVTIEINGTNDKPVIGAGVTTGSITEIADGQTGENTADRTATGSIAFTDVDLSDVHTVNYVLSSVVGAPAALGTFTPSITNAATGDGTGTIGWTFKVNDGAIDYLAAGEKVTQVYTITVTDSSGATSTQTVTIEINGTNDKPVIGAGVTTGSITEIADGQTGENTADRTATGSIAFTDVDLSDVHTVNYVLSSVVGAPAALGTFTPSITNAATGDGTGTIGWTFKVNDGAIDYLKAGQQIVQTYTITLNDGKGGTVTKDVTITITGTNDAPVIGNATNLVVSEEGLTNGIPDTVGSTDTTNSVIASGSVTATDVDGNTLSYSFGTPTTPALTSGGVAIVWTAVGNQMIGKAGVNTIITLTMASNGSYTATLSGPIDHPNGNGENTLALTVPVNVTDGIATATQNITLTIEDDSPIRAEPEYAYLKNGAGNPVTFDLDPDTTLVNNYGADGGSVRFSPLINGDDSGLTSNGVPITYVISNGGLTLTGMAGSTSVFVMTLNPATGKYSVDMNGVVDSLSSVVFDGNSGYNFEGANKSWAGFVPTGEYLSSPVNNDSYDLLLTPKVNNVNDGTINTNANGGGVNNAFVNAGETMRVDFVRDLRNSPNGNDYGVSGNRNHLFDAHYTTNGASVGFRGTAGTVINITAFDDPDGNLVVGDGAKDTITQVAISYGGASLIVTATTTLTSYNVGGKIFSVDLNADGSVDVGGVVTGAQIGVYTGNGYNSVEYSYVSGDPFQLAGFGTSIPTTAPASFSVPIEIIDRDGDIAHSNIGVTLTASTDAIKDFSAFSSGQPFTVTSATEKHVIGSYYNDTLTGDSRDNVLYGNNGADTLTGNGGKDVLIGGHGNDILYGGDGDDMLIGGHGMDTLYGGTGADTFVLTDLNIADVIMDYSPLQGDTVDLTSLLGGLASSTDLEAGGYVQAVTSGANTLLQVDVDGGGNNWTTVATLNNFTQAVNADTIRVLFGDENHHATAQQI</sequence>
<dbReference type="InterPro" id="IPR002126">
    <property type="entry name" value="Cadherin-like_dom"/>
</dbReference>